<feature type="region of interest" description="Disordered" evidence="1">
    <location>
        <begin position="1"/>
        <end position="30"/>
    </location>
</feature>
<evidence type="ECO:0000313" key="2">
    <source>
        <dbReference type="Proteomes" id="UP000887574"/>
    </source>
</evidence>
<protein>
    <submittedName>
        <fullName evidence="3">Uncharacterized protein</fullName>
    </submittedName>
</protein>
<sequence length="104" mass="10805">MELGPPRGGVGNSAVNGTGAAPAPATPALPVPGAVPGAENLEVGARCGAWCRNFGVSKMESEDEVLQLVSEEESDEESVGEDANAFDYVDFDLSNVFFAFHFAN</sequence>
<dbReference type="Proteomes" id="UP000887574">
    <property type="component" value="Unplaced"/>
</dbReference>
<keyword evidence="2" id="KW-1185">Reference proteome</keyword>
<name>A0A915EQR2_9BILA</name>
<feature type="compositionally biased region" description="Gly residues" evidence="1">
    <location>
        <begin position="1"/>
        <end position="11"/>
    </location>
</feature>
<proteinExistence type="predicted"/>
<organism evidence="2 3">
    <name type="scientific">Ditylenchus dipsaci</name>
    <dbReference type="NCBI Taxonomy" id="166011"/>
    <lineage>
        <taxon>Eukaryota</taxon>
        <taxon>Metazoa</taxon>
        <taxon>Ecdysozoa</taxon>
        <taxon>Nematoda</taxon>
        <taxon>Chromadorea</taxon>
        <taxon>Rhabditida</taxon>
        <taxon>Tylenchina</taxon>
        <taxon>Tylenchomorpha</taxon>
        <taxon>Sphaerularioidea</taxon>
        <taxon>Anguinidae</taxon>
        <taxon>Anguininae</taxon>
        <taxon>Ditylenchus</taxon>
    </lineage>
</organism>
<dbReference type="WBParaSite" id="jg8797">
    <property type="protein sequence ID" value="jg8797"/>
    <property type="gene ID" value="jg8797"/>
</dbReference>
<evidence type="ECO:0000313" key="3">
    <source>
        <dbReference type="WBParaSite" id="jg8797"/>
    </source>
</evidence>
<dbReference type="AlphaFoldDB" id="A0A915EQR2"/>
<evidence type="ECO:0000256" key="1">
    <source>
        <dbReference type="SAM" id="MobiDB-lite"/>
    </source>
</evidence>
<accession>A0A915EQR2</accession>
<reference evidence="3" key="1">
    <citation type="submission" date="2022-11" db="UniProtKB">
        <authorList>
            <consortium name="WormBaseParasite"/>
        </authorList>
    </citation>
    <scope>IDENTIFICATION</scope>
</reference>